<organism evidence="1 2">
    <name type="scientific">Batillaria attramentaria</name>
    <dbReference type="NCBI Taxonomy" id="370345"/>
    <lineage>
        <taxon>Eukaryota</taxon>
        <taxon>Metazoa</taxon>
        <taxon>Spiralia</taxon>
        <taxon>Lophotrochozoa</taxon>
        <taxon>Mollusca</taxon>
        <taxon>Gastropoda</taxon>
        <taxon>Caenogastropoda</taxon>
        <taxon>Sorbeoconcha</taxon>
        <taxon>Cerithioidea</taxon>
        <taxon>Batillariidae</taxon>
        <taxon>Batillaria</taxon>
    </lineage>
</organism>
<sequence>MGQEWQFLHQLVLYYDQVKSAIVGLAAQLSRSRFPKAGCYPYQAASIVMLQKKYIEVMMVYIVKEMYSNKSEMNATNKLAQHECSKCTVSFQMHVVGGVQL</sequence>
<reference evidence="1 2" key="1">
    <citation type="journal article" date="2023" name="Sci. Data">
        <title>Genome assembly of the Korean intertidal mud-creeper Batillaria attramentaria.</title>
        <authorList>
            <person name="Patra A.K."/>
            <person name="Ho P.T."/>
            <person name="Jun S."/>
            <person name="Lee S.J."/>
            <person name="Kim Y."/>
            <person name="Won Y.J."/>
        </authorList>
    </citation>
    <scope>NUCLEOTIDE SEQUENCE [LARGE SCALE GENOMIC DNA]</scope>
    <source>
        <strain evidence="1">Wonlab-2016</strain>
    </source>
</reference>
<evidence type="ECO:0000313" key="2">
    <source>
        <dbReference type="Proteomes" id="UP001519460"/>
    </source>
</evidence>
<gene>
    <name evidence="1" type="ORF">BaRGS_00033990</name>
</gene>
<dbReference type="AlphaFoldDB" id="A0ABD0JIG6"/>
<accession>A0ABD0JIG6</accession>
<proteinExistence type="predicted"/>
<protein>
    <submittedName>
        <fullName evidence="1">Uncharacterized protein</fullName>
    </submittedName>
</protein>
<dbReference type="EMBL" id="JACVVK020000426">
    <property type="protein sequence ID" value="KAK7474758.1"/>
    <property type="molecule type" value="Genomic_DNA"/>
</dbReference>
<keyword evidence="2" id="KW-1185">Reference proteome</keyword>
<dbReference type="Proteomes" id="UP001519460">
    <property type="component" value="Unassembled WGS sequence"/>
</dbReference>
<evidence type="ECO:0000313" key="1">
    <source>
        <dbReference type="EMBL" id="KAK7474758.1"/>
    </source>
</evidence>
<name>A0ABD0JIG6_9CAEN</name>
<comment type="caution">
    <text evidence="1">The sequence shown here is derived from an EMBL/GenBank/DDBJ whole genome shotgun (WGS) entry which is preliminary data.</text>
</comment>